<dbReference type="EMBL" id="CAFBOM010000247">
    <property type="protein sequence ID" value="CAB4997237.1"/>
    <property type="molecule type" value="Genomic_DNA"/>
</dbReference>
<name>A0A6J7NW65_9ZZZZ</name>
<dbReference type="InterPro" id="IPR014048">
    <property type="entry name" value="MethylDNA_cys_MeTrfase_DNA-bd"/>
</dbReference>
<dbReference type="PANTHER" id="PTHR10815:SF14">
    <property type="entry name" value="BIFUNCTIONAL TRANSCRIPTIONAL ACTIVATOR_DNA REPAIR ENZYME ADA"/>
    <property type="match status" value="1"/>
</dbReference>
<dbReference type="InterPro" id="IPR036217">
    <property type="entry name" value="MethylDNA_cys_MeTrfase_DNAb"/>
</dbReference>
<dbReference type="PROSITE" id="PS00374">
    <property type="entry name" value="MGMT"/>
    <property type="match status" value="1"/>
</dbReference>
<dbReference type="GO" id="GO:0006281">
    <property type="term" value="P:DNA repair"/>
    <property type="evidence" value="ECO:0007669"/>
    <property type="project" value="UniProtKB-KW"/>
</dbReference>
<dbReference type="SUPFAM" id="SSF46767">
    <property type="entry name" value="Methylated DNA-protein cysteine methyltransferase, C-terminal domain"/>
    <property type="match status" value="1"/>
</dbReference>
<dbReference type="NCBIfam" id="TIGR00589">
    <property type="entry name" value="ogt"/>
    <property type="match status" value="1"/>
</dbReference>
<evidence type="ECO:0000256" key="5">
    <source>
        <dbReference type="ARBA" id="ARBA00022679"/>
    </source>
</evidence>
<evidence type="ECO:0000256" key="1">
    <source>
        <dbReference type="ARBA" id="ARBA00001286"/>
    </source>
</evidence>
<keyword evidence="6" id="KW-0227">DNA damage</keyword>
<evidence type="ECO:0000256" key="4">
    <source>
        <dbReference type="ARBA" id="ARBA00022603"/>
    </source>
</evidence>
<comment type="catalytic activity">
    <reaction evidence="1">
        <text>a 4-O-methyl-thymidine in DNA + L-cysteinyl-[protein] = a thymidine in DNA + S-methyl-L-cysteinyl-[protein]</text>
        <dbReference type="Rhea" id="RHEA:53428"/>
        <dbReference type="Rhea" id="RHEA-COMP:10131"/>
        <dbReference type="Rhea" id="RHEA-COMP:10132"/>
        <dbReference type="Rhea" id="RHEA-COMP:13555"/>
        <dbReference type="Rhea" id="RHEA-COMP:13556"/>
        <dbReference type="ChEBI" id="CHEBI:29950"/>
        <dbReference type="ChEBI" id="CHEBI:82612"/>
        <dbReference type="ChEBI" id="CHEBI:137386"/>
        <dbReference type="ChEBI" id="CHEBI:137387"/>
        <dbReference type="EC" id="2.1.1.63"/>
    </reaction>
</comment>
<sequence>MAHRERVSDLHIDPLTWSMTTSEIGTVIAVASARGLVAVRIGADETALEREMAEEFGRSSLRRADDAMAGYLAALQAHALTGRATDLPLDPRGTAFQIQVWNALRRIPAGQTRTYAQVAAGIGKPTGARAVASACASNPIALAIPCHRVIRGDGSLAGYAWGLQLKERLLALEVQPQAA</sequence>
<feature type="domain" description="Methylated-DNA-[protein]-cysteine S-methyltransferase DNA binding" evidence="9">
    <location>
        <begin position="95"/>
        <end position="173"/>
    </location>
</feature>
<evidence type="ECO:0000256" key="8">
    <source>
        <dbReference type="ARBA" id="ARBA00049348"/>
    </source>
</evidence>
<comment type="similarity">
    <text evidence="2">Belongs to the MGMT family.</text>
</comment>
<dbReference type="Gene3D" id="3.30.160.70">
    <property type="entry name" value="Methylated DNA-protein cysteine methyltransferase domain"/>
    <property type="match status" value="1"/>
</dbReference>
<gene>
    <name evidence="10" type="ORF">UFOPK3957_01364</name>
</gene>
<proteinExistence type="inferred from homology"/>
<dbReference type="InterPro" id="IPR036388">
    <property type="entry name" value="WH-like_DNA-bd_sf"/>
</dbReference>
<dbReference type="CDD" id="cd06445">
    <property type="entry name" value="ATase"/>
    <property type="match status" value="1"/>
</dbReference>
<dbReference type="InterPro" id="IPR001497">
    <property type="entry name" value="MethylDNA_cys_MeTrfase_AS"/>
</dbReference>
<keyword evidence="5" id="KW-0808">Transferase</keyword>
<dbReference type="Gene3D" id="1.10.10.10">
    <property type="entry name" value="Winged helix-like DNA-binding domain superfamily/Winged helix DNA-binding domain"/>
    <property type="match status" value="1"/>
</dbReference>
<dbReference type="AlphaFoldDB" id="A0A6J7NW65"/>
<dbReference type="FunFam" id="1.10.10.10:FF:000214">
    <property type="entry name" value="Methylated-DNA--protein-cysteine methyltransferase"/>
    <property type="match status" value="1"/>
</dbReference>
<reference evidence="10" key="1">
    <citation type="submission" date="2020-05" db="EMBL/GenBank/DDBJ databases">
        <authorList>
            <person name="Chiriac C."/>
            <person name="Salcher M."/>
            <person name="Ghai R."/>
            <person name="Kavagutti S V."/>
        </authorList>
    </citation>
    <scope>NUCLEOTIDE SEQUENCE</scope>
</reference>
<keyword evidence="7" id="KW-0234">DNA repair</keyword>
<evidence type="ECO:0000256" key="6">
    <source>
        <dbReference type="ARBA" id="ARBA00022763"/>
    </source>
</evidence>
<accession>A0A6J7NW65</accession>
<dbReference type="EC" id="2.1.1.63" evidence="3"/>
<dbReference type="Pfam" id="PF01035">
    <property type="entry name" value="DNA_binding_1"/>
    <property type="match status" value="1"/>
</dbReference>
<evidence type="ECO:0000256" key="3">
    <source>
        <dbReference type="ARBA" id="ARBA00011918"/>
    </source>
</evidence>
<dbReference type="GO" id="GO:0032259">
    <property type="term" value="P:methylation"/>
    <property type="evidence" value="ECO:0007669"/>
    <property type="project" value="UniProtKB-KW"/>
</dbReference>
<organism evidence="10">
    <name type="scientific">freshwater metagenome</name>
    <dbReference type="NCBI Taxonomy" id="449393"/>
    <lineage>
        <taxon>unclassified sequences</taxon>
        <taxon>metagenomes</taxon>
        <taxon>ecological metagenomes</taxon>
    </lineage>
</organism>
<comment type="catalytic activity">
    <reaction evidence="8">
        <text>a 6-O-methyl-2'-deoxyguanosine in DNA + L-cysteinyl-[protein] = S-methyl-L-cysteinyl-[protein] + a 2'-deoxyguanosine in DNA</text>
        <dbReference type="Rhea" id="RHEA:24000"/>
        <dbReference type="Rhea" id="RHEA-COMP:10131"/>
        <dbReference type="Rhea" id="RHEA-COMP:10132"/>
        <dbReference type="Rhea" id="RHEA-COMP:11367"/>
        <dbReference type="Rhea" id="RHEA-COMP:11368"/>
        <dbReference type="ChEBI" id="CHEBI:29950"/>
        <dbReference type="ChEBI" id="CHEBI:82612"/>
        <dbReference type="ChEBI" id="CHEBI:85445"/>
        <dbReference type="ChEBI" id="CHEBI:85448"/>
        <dbReference type="EC" id="2.1.1.63"/>
    </reaction>
</comment>
<keyword evidence="4" id="KW-0489">Methyltransferase</keyword>
<evidence type="ECO:0000313" key="10">
    <source>
        <dbReference type="EMBL" id="CAB4997237.1"/>
    </source>
</evidence>
<dbReference type="SUPFAM" id="SSF53155">
    <property type="entry name" value="Methylated DNA-protein cysteine methyltransferase domain"/>
    <property type="match status" value="1"/>
</dbReference>
<evidence type="ECO:0000259" key="9">
    <source>
        <dbReference type="Pfam" id="PF01035"/>
    </source>
</evidence>
<evidence type="ECO:0000256" key="2">
    <source>
        <dbReference type="ARBA" id="ARBA00008711"/>
    </source>
</evidence>
<dbReference type="PANTHER" id="PTHR10815">
    <property type="entry name" value="METHYLATED-DNA--PROTEIN-CYSTEINE METHYLTRANSFERASE"/>
    <property type="match status" value="1"/>
</dbReference>
<dbReference type="GO" id="GO:0003908">
    <property type="term" value="F:methylated-DNA-[protein]-cysteine S-methyltransferase activity"/>
    <property type="evidence" value="ECO:0007669"/>
    <property type="project" value="UniProtKB-EC"/>
</dbReference>
<evidence type="ECO:0000256" key="7">
    <source>
        <dbReference type="ARBA" id="ARBA00023204"/>
    </source>
</evidence>
<dbReference type="InterPro" id="IPR036631">
    <property type="entry name" value="MGMT_N_sf"/>
</dbReference>
<protein>
    <recommendedName>
        <fullName evidence="3">methylated-DNA--[protein]-cysteine S-methyltransferase</fullName>
        <ecNumber evidence="3">2.1.1.63</ecNumber>
    </recommendedName>
</protein>